<reference evidence="4 5" key="1">
    <citation type="submission" date="2020-08" db="EMBL/GenBank/DDBJ databases">
        <title>Complete genome sequence of Entomobacter blattae G55GP.</title>
        <authorList>
            <person name="Poehlein A."/>
            <person name="Guzman J."/>
            <person name="Daniel R."/>
            <person name="Vilcinskas A."/>
        </authorList>
    </citation>
    <scope>NUCLEOTIDE SEQUENCE [LARGE SCALE GENOMIC DNA]</scope>
    <source>
        <strain evidence="4 5">G55GP</strain>
    </source>
</reference>
<feature type="domain" description="Radical SAM core" evidence="3">
    <location>
        <begin position="14"/>
        <end position="249"/>
    </location>
</feature>
<evidence type="ECO:0000313" key="5">
    <source>
        <dbReference type="Proteomes" id="UP000516349"/>
    </source>
</evidence>
<dbReference type="KEGG" id="ebla:JGUZn3_08820"/>
<accession>A0A7H1NQQ4</accession>
<dbReference type="InterPro" id="IPR007197">
    <property type="entry name" value="rSAM"/>
</dbReference>
<dbReference type="Proteomes" id="UP000516349">
    <property type="component" value="Chromosome"/>
</dbReference>
<dbReference type="SMART" id="SM00729">
    <property type="entry name" value="Elp3"/>
    <property type="match status" value="1"/>
</dbReference>
<dbReference type="GO" id="GO:0004109">
    <property type="term" value="F:coproporphyrinogen oxidase activity"/>
    <property type="evidence" value="ECO:0007669"/>
    <property type="project" value="InterPro"/>
</dbReference>
<comment type="subcellular location">
    <subcellularLocation>
        <location evidence="2">Cytoplasm</location>
    </subcellularLocation>
</comment>
<keyword evidence="2" id="KW-0479">Metal-binding</keyword>
<dbReference type="GO" id="GO:0005737">
    <property type="term" value="C:cytoplasm"/>
    <property type="evidence" value="ECO:0007669"/>
    <property type="project" value="UniProtKB-SubCell"/>
</dbReference>
<dbReference type="PROSITE" id="PS51918">
    <property type="entry name" value="RADICAL_SAM"/>
    <property type="match status" value="1"/>
</dbReference>
<protein>
    <recommendedName>
        <fullName evidence="2">Heme chaperone HemW</fullName>
    </recommendedName>
</protein>
<dbReference type="SFLD" id="SFLDF00288">
    <property type="entry name" value="HemN-like__clustered_with_nucl"/>
    <property type="match status" value="1"/>
</dbReference>
<dbReference type="GO" id="GO:0046872">
    <property type="term" value="F:metal ion binding"/>
    <property type="evidence" value="ECO:0007669"/>
    <property type="project" value="UniProtKB-UniRule"/>
</dbReference>
<keyword evidence="4" id="KW-0560">Oxidoreductase</keyword>
<comment type="function">
    <text evidence="2">Probably acts as a heme chaperone, transferring heme to an unknown acceptor. Binds one molecule of heme per monomer, possibly covalently. Binds 1 [4Fe-4S] cluster. The cluster is coordinated with 3 cysteines and an exchangeable S-adenosyl-L-methionine.</text>
</comment>
<keyword evidence="2" id="KW-0408">Iron</keyword>
<keyword evidence="2" id="KW-0411">Iron-sulfur</keyword>
<dbReference type="SFLD" id="SFLDF00562">
    <property type="entry name" value="HemN-like__clustered_with_heat"/>
    <property type="match status" value="1"/>
</dbReference>
<dbReference type="PANTHER" id="PTHR13932">
    <property type="entry name" value="COPROPORPHYRINIGEN III OXIDASE"/>
    <property type="match status" value="1"/>
</dbReference>
<keyword evidence="2" id="KW-0004">4Fe-4S</keyword>
<proteinExistence type="inferred from homology"/>
<dbReference type="NCBIfam" id="TIGR00539">
    <property type="entry name" value="hemN_rel"/>
    <property type="match status" value="1"/>
</dbReference>
<dbReference type="SUPFAM" id="SSF102114">
    <property type="entry name" value="Radical SAM enzymes"/>
    <property type="match status" value="1"/>
</dbReference>
<dbReference type="EMBL" id="CP060244">
    <property type="protein sequence ID" value="QNT78114.1"/>
    <property type="molecule type" value="Genomic_DNA"/>
</dbReference>
<evidence type="ECO:0000259" key="3">
    <source>
        <dbReference type="PROSITE" id="PS51918"/>
    </source>
</evidence>
<evidence type="ECO:0000256" key="2">
    <source>
        <dbReference type="RuleBase" id="RU364116"/>
    </source>
</evidence>
<dbReference type="AlphaFoldDB" id="A0A7H1NQQ4"/>
<keyword evidence="2" id="KW-0949">S-adenosyl-L-methionine</keyword>
<dbReference type="InterPro" id="IPR010723">
    <property type="entry name" value="HemN_C"/>
</dbReference>
<keyword evidence="5" id="KW-1185">Reference proteome</keyword>
<dbReference type="Pfam" id="PF04055">
    <property type="entry name" value="Radical_SAM"/>
    <property type="match status" value="1"/>
</dbReference>
<keyword evidence="2" id="KW-0963">Cytoplasm</keyword>
<comment type="similarity">
    <text evidence="1">Belongs to the anaerobic coproporphyrinogen-III oxidase family. HemW subfamily.</text>
</comment>
<dbReference type="CDD" id="cd01335">
    <property type="entry name" value="Radical_SAM"/>
    <property type="match status" value="1"/>
</dbReference>
<dbReference type="InterPro" id="IPR034505">
    <property type="entry name" value="Coproporphyrinogen-III_oxidase"/>
</dbReference>
<dbReference type="SFLD" id="SFLDG01065">
    <property type="entry name" value="anaerobic_coproporphyrinogen-I"/>
    <property type="match status" value="1"/>
</dbReference>
<dbReference type="Gene3D" id="3.30.750.200">
    <property type="match status" value="1"/>
</dbReference>
<name>A0A7H1NQQ4_9PROT</name>
<dbReference type="Pfam" id="PF06969">
    <property type="entry name" value="HemN_C"/>
    <property type="match status" value="1"/>
</dbReference>
<dbReference type="SFLD" id="SFLDS00029">
    <property type="entry name" value="Radical_SAM"/>
    <property type="match status" value="1"/>
</dbReference>
<sequence>MLPPVMFPSAMFPSAPSPTFGLYIHWPFCLSKCPYCDFNSHVWADIPYDRMANALKAELQSYTPLMAGRKLRSLFFGGGTPSLMPPHTVESLIEAAYASFSTTDMVEITLEANPTSAETEKLRAFKAAGINRLSIGVQSLIPEELTRLGRTHNVQQARAALETANRFFARYSFDLIYARPHQSLQDWQEELSMALTLAGDHLSLYQLTIEPNTAYASLHRQGKLTLPDDEQAAAFYRLTDKLLAAQGFFPYEISNYARPKGESLHNLGYWHYHDYIGIGPGAHGRLTLPDGHIYATRSHRSPQHWLENMEQRGKATRQNTPLTAHEKAEEMLLMGLRLQKGINGEEFLARTGLALTDLLNPSALQACLEEGYLTMAHNQLAPTLEGRLRLEAILAALLG</sequence>
<dbReference type="GO" id="GO:0051539">
    <property type="term" value="F:4 iron, 4 sulfur cluster binding"/>
    <property type="evidence" value="ECO:0007669"/>
    <property type="project" value="UniProtKB-UniRule"/>
</dbReference>
<keyword evidence="2" id="KW-0349">Heme</keyword>
<keyword evidence="2" id="KW-0143">Chaperone</keyword>
<gene>
    <name evidence="4" type="primary">hemN</name>
    <name evidence="4" type="ORF">JGUZn3_08820</name>
</gene>
<evidence type="ECO:0000256" key="1">
    <source>
        <dbReference type="ARBA" id="ARBA00006100"/>
    </source>
</evidence>
<dbReference type="PANTHER" id="PTHR13932:SF5">
    <property type="entry name" value="RADICAL S-ADENOSYL METHIONINE DOMAIN-CONTAINING PROTEIN 1, MITOCHONDRIAL"/>
    <property type="match status" value="1"/>
</dbReference>
<dbReference type="InterPro" id="IPR058240">
    <property type="entry name" value="rSAM_sf"/>
</dbReference>
<dbReference type="InterPro" id="IPR004559">
    <property type="entry name" value="HemW-like"/>
</dbReference>
<organism evidence="4 5">
    <name type="scientific">Entomobacter blattae</name>
    <dbReference type="NCBI Taxonomy" id="2762277"/>
    <lineage>
        <taxon>Bacteria</taxon>
        <taxon>Pseudomonadati</taxon>
        <taxon>Pseudomonadota</taxon>
        <taxon>Alphaproteobacteria</taxon>
        <taxon>Acetobacterales</taxon>
        <taxon>Acetobacteraceae</taxon>
        <taxon>Entomobacter</taxon>
    </lineage>
</organism>
<dbReference type="GO" id="GO:0006779">
    <property type="term" value="P:porphyrin-containing compound biosynthetic process"/>
    <property type="evidence" value="ECO:0007669"/>
    <property type="project" value="InterPro"/>
</dbReference>
<evidence type="ECO:0000313" key="4">
    <source>
        <dbReference type="EMBL" id="QNT78114.1"/>
    </source>
</evidence>
<dbReference type="InterPro" id="IPR006638">
    <property type="entry name" value="Elp3/MiaA/NifB-like_rSAM"/>
</dbReference>